<organism evidence="6 7">
    <name type="scientific">Paratractidigestivibacter faecalis</name>
    <dbReference type="NCBI Taxonomy" id="2292441"/>
    <lineage>
        <taxon>Bacteria</taxon>
        <taxon>Bacillati</taxon>
        <taxon>Actinomycetota</taxon>
        <taxon>Coriobacteriia</taxon>
        <taxon>Coriobacteriales</taxon>
        <taxon>Atopobiaceae</taxon>
        <taxon>Paratractidigestivibacter</taxon>
    </lineage>
</organism>
<feature type="repeat" description="Cell wall-binding" evidence="3">
    <location>
        <begin position="607"/>
        <end position="626"/>
    </location>
</feature>
<dbReference type="InterPro" id="IPR002901">
    <property type="entry name" value="MGlyc_endo_b_GlcNAc-like_dom"/>
</dbReference>
<dbReference type="PANTHER" id="PTHR30404">
    <property type="entry name" value="N-ACETYLMURAMOYL-L-ALANINE AMIDASE"/>
    <property type="match status" value="1"/>
</dbReference>
<feature type="repeat" description="Cell wall-binding" evidence="3">
    <location>
        <begin position="867"/>
        <end position="886"/>
    </location>
</feature>
<evidence type="ECO:0000256" key="1">
    <source>
        <dbReference type="ARBA" id="ARBA00022737"/>
    </source>
</evidence>
<evidence type="ECO:0000256" key="2">
    <source>
        <dbReference type="ARBA" id="ARBA00022801"/>
    </source>
</evidence>
<dbReference type="EC" id="3.5.1.28" evidence="6"/>
<feature type="repeat" description="Cell wall-binding" evidence="3">
    <location>
        <begin position="567"/>
        <end position="586"/>
    </location>
</feature>
<dbReference type="Pfam" id="PF19127">
    <property type="entry name" value="Choline_bind_3"/>
    <property type="match status" value="6"/>
</dbReference>
<dbReference type="PANTHER" id="PTHR30404:SF0">
    <property type="entry name" value="N-ACETYLMURAMOYL-L-ALANINE AMIDASE AMIC"/>
    <property type="match status" value="1"/>
</dbReference>
<feature type="repeat" description="Cell wall-binding" evidence="3">
    <location>
        <begin position="464"/>
        <end position="483"/>
    </location>
</feature>
<feature type="repeat" description="Cell wall-binding" evidence="3">
    <location>
        <begin position="793"/>
        <end position="812"/>
    </location>
</feature>
<sequence length="1115" mass="120708">MQIAKRVHNAIARLPLCLAVAIATLATGLALSLPFSAQAAELGEKSFIYVESPSVVQGGVQRIAIGLGNQRVVASANLFYVRDGRQYSAPATSFSADAVLFEFPATLSGECELSSVSVTYRDGGASTYDLSAQDGSCSYIVTSTDSAGVATFSAEPESAAAASSATVYSLDDSGAMMESAAPSTQSMLARSLGGQFTIALDPGHGPGPSNPGAVSHGLRESDLTLSIANYCKAALEKYPGVKVVMTHDGKTGTDDLYERVNDAVDTGADVFVSLHMNSATETAHGAEVWYPNGSSYKRDEVSMGVTLSANILNRLQALGLYSRGAKTRDYPEGYDSSVYPDGSTSDYYGIIRYARQRGILGIIVEHAFITNDADAAFLSNEANLKALGEADAEGIARTYGLRTNGSWQWSDGCWHYYVGSTQLTGWFWVTGARYYADASGNVQGPGWLLMDGNWYWFDQSCANVTGWADINGAIYYFDHNGVMKTGWATIDGATYYFDATGARQTGWLDIDGKTCFFDEKGALCVSRWYQAADGSWYWFGSDGARATGWQKLGGSWYWFDPASGRMVTGWQSIDSHLYYLGESGAMQTGWILLDGTWYYTDASGAALTGWQSIGGTWYWFDEQAGAMAAGWHNTGNSWSRFADSGAWLGYAGNGWNLIDGTWYWTEGAGVPRTGWLYLNGTWYWLDQKTGAAQTGWGLVNGSWYWFDKDCSMQTGWLDLDGTWYYLDPSGARHVGWLSRGGVWYYLTADGPMATGWANVDDVWYYLSGSGAMQTGWLDLNGTWYYLQGSGVMATGWLSLGNTWYYLGSSGSMVTGSQTIDGVRYVFDGSGALTQTLSPESGTTDPKKIGWSKEGSNWYYYDADGSVHTGWLNLNGTWYYLWDSGTMATGWVNVGGWYYLDDSGAMQTGWVFVSGAWYNLGSDGLWTGEQQAQITIAGTSALSKDTFVSKAVAAFASVGVTYPSEALSAGGAPTIRDFCEQLYEEATDEGIRPELVFCQAMKETGWLRFGGRVTVSQFNFAGIGAVDGGTTSASFSTVREGLRAQVQHLKAYAVKGVTKSSLAHPCVDPRFSLVSTGCAQYVQWLGIKENPQGRGWATGKGYGCQIVSLMSEYFGA</sequence>
<evidence type="ECO:0000259" key="5">
    <source>
        <dbReference type="SMART" id="SM00646"/>
    </source>
</evidence>
<reference evidence="6 7" key="1">
    <citation type="submission" date="2024-04" db="EMBL/GenBank/DDBJ databases">
        <title>Human intestinal bacterial collection.</title>
        <authorList>
            <person name="Pauvert C."/>
            <person name="Hitch T.C.A."/>
            <person name="Clavel T."/>
        </authorList>
    </citation>
    <scope>NUCLEOTIDE SEQUENCE [LARGE SCALE GENOMIC DNA]</scope>
    <source>
        <strain evidence="6 7">CLA-AA-H197</strain>
    </source>
</reference>
<dbReference type="Pfam" id="PF01520">
    <property type="entry name" value="Amidase_3"/>
    <property type="match status" value="1"/>
</dbReference>
<dbReference type="InterPro" id="IPR018337">
    <property type="entry name" value="Cell_wall/Cho-bd_repeat"/>
</dbReference>
<dbReference type="InterPro" id="IPR050695">
    <property type="entry name" value="N-acetylmuramoyl_amidase_3"/>
</dbReference>
<feature type="domain" description="MurNAc-LAA" evidence="5">
    <location>
        <begin position="260"/>
        <end position="396"/>
    </location>
</feature>
<feature type="repeat" description="Cell wall-binding" evidence="3">
    <location>
        <begin position="773"/>
        <end position="792"/>
    </location>
</feature>
<feature type="repeat" description="Cell wall-binding" evidence="3">
    <location>
        <begin position="693"/>
        <end position="712"/>
    </location>
</feature>
<keyword evidence="1" id="KW-0677">Repeat</keyword>
<feature type="repeat" description="Cell wall-binding" evidence="3">
    <location>
        <begin position="753"/>
        <end position="772"/>
    </location>
</feature>
<dbReference type="RefSeq" id="WP_349182083.1">
    <property type="nucleotide sequence ID" value="NZ_JBBNGS010000006.1"/>
</dbReference>
<evidence type="ECO:0000256" key="4">
    <source>
        <dbReference type="SAM" id="SignalP"/>
    </source>
</evidence>
<dbReference type="GO" id="GO:0008745">
    <property type="term" value="F:N-acetylmuramoyl-L-alanine amidase activity"/>
    <property type="evidence" value="ECO:0007669"/>
    <property type="project" value="UniProtKB-EC"/>
</dbReference>
<dbReference type="Pfam" id="PF01473">
    <property type="entry name" value="Choline_bind_1"/>
    <property type="match status" value="5"/>
</dbReference>
<dbReference type="SUPFAM" id="SSF53187">
    <property type="entry name" value="Zn-dependent exopeptidases"/>
    <property type="match status" value="1"/>
</dbReference>
<evidence type="ECO:0000256" key="3">
    <source>
        <dbReference type="PROSITE-ProRule" id="PRU00591"/>
    </source>
</evidence>
<feature type="repeat" description="Cell wall-binding" evidence="3">
    <location>
        <begin position="484"/>
        <end position="503"/>
    </location>
</feature>
<evidence type="ECO:0000313" key="6">
    <source>
        <dbReference type="EMBL" id="MEQ2637542.1"/>
    </source>
</evidence>
<dbReference type="EMBL" id="JBBNGS010000006">
    <property type="protein sequence ID" value="MEQ2637542.1"/>
    <property type="molecule type" value="Genomic_DNA"/>
</dbReference>
<comment type="caution">
    <text evidence="6">The sequence shown here is derived from an EMBL/GenBank/DDBJ whole genome shotgun (WGS) entry which is preliminary data.</text>
</comment>
<dbReference type="Proteomes" id="UP001478817">
    <property type="component" value="Unassembled WGS sequence"/>
</dbReference>
<keyword evidence="2 6" id="KW-0378">Hydrolase</keyword>
<feature type="chain" id="PRO_5046749770" evidence="4">
    <location>
        <begin position="40"/>
        <end position="1115"/>
    </location>
</feature>
<evidence type="ECO:0000313" key="7">
    <source>
        <dbReference type="Proteomes" id="UP001478817"/>
    </source>
</evidence>
<dbReference type="Pfam" id="PF01832">
    <property type="entry name" value="Glucosaminidase"/>
    <property type="match status" value="1"/>
</dbReference>
<gene>
    <name evidence="6" type="ORF">AAAT05_04205</name>
</gene>
<feature type="repeat" description="Cell wall-binding" evidence="3">
    <location>
        <begin position="847"/>
        <end position="866"/>
    </location>
</feature>
<dbReference type="SMART" id="SM00646">
    <property type="entry name" value="Ami_3"/>
    <property type="match status" value="1"/>
</dbReference>
<keyword evidence="7" id="KW-1185">Reference proteome</keyword>
<dbReference type="Gene3D" id="2.10.270.10">
    <property type="entry name" value="Cholin Binding"/>
    <property type="match status" value="9"/>
</dbReference>
<dbReference type="InterPro" id="IPR002508">
    <property type="entry name" value="MurNAc-LAA_cat"/>
</dbReference>
<dbReference type="CDD" id="cd02696">
    <property type="entry name" value="MurNAc-LAA"/>
    <property type="match status" value="1"/>
</dbReference>
<feature type="repeat" description="Cell wall-binding" evidence="3">
    <location>
        <begin position="587"/>
        <end position="606"/>
    </location>
</feature>
<accession>A0ABV1IF73</accession>
<proteinExistence type="predicted"/>
<keyword evidence="4" id="KW-0732">Signal</keyword>
<dbReference type="PROSITE" id="PS51170">
    <property type="entry name" value="CW"/>
    <property type="match status" value="12"/>
</dbReference>
<dbReference type="SUPFAM" id="SSF69360">
    <property type="entry name" value="Cell wall binding repeat"/>
    <property type="match status" value="4"/>
</dbReference>
<protein>
    <submittedName>
        <fullName evidence="6">N-acetylmuramoyl-L-alanine amidase</fullName>
        <ecNumber evidence="6">3.5.1.28</ecNumber>
    </submittedName>
</protein>
<feature type="repeat" description="Cell wall-binding" evidence="3">
    <location>
        <begin position="713"/>
        <end position="732"/>
    </location>
</feature>
<dbReference type="Gene3D" id="3.40.630.40">
    <property type="entry name" value="Zn-dependent exopeptidases"/>
    <property type="match status" value="1"/>
</dbReference>
<name>A0ABV1IF73_9ACTN</name>
<feature type="signal peptide" evidence="4">
    <location>
        <begin position="1"/>
        <end position="39"/>
    </location>
</feature>